<sequence>MSTKTEETRKLPYITYNAHHSRKPVASPSLARPPPNATRDTKPSYSKLPLVAVEAVAESLIARGLLKTLASLNATSKGVRRDTLPCLWRTVIWDSIGKTQTEQDECWKRLMIDSPGARHIQFIVDRKTFVPNTTKELPEHIRTASSYKAGTLKGYIARFDDIKNHLIKSNDPKVVIHLLPAYQPLSEDWVTTRHALYMIYEWITTGDVYYLFLVHTPDSQPRRNLPSSIGHYRILPSMPVMLELVYIIPQSSDFVDADRQQLTGITFDFLASISHKPDPLWNAYLGDFASKPIMSEQECEGYIDFTWQDLPESAIIDAECTAKALQAFRGSPRPWIQLSYGIETDFTEDNDDIHKISRTLKPLYMERAPPRRNPPAHGLGDVTVQDRSLDLLGALKRIVPQIGREKRNAVEYFIKRFESGKGKKADGVKFGNSHDKNVVFYEEYTVQG</sequence>
<reference evidence="1" key="1">
    <citation type="submission" date="2023-04" db="EMBL/GenBank/DDBJ databases">
        <title>Draft Genome sequencing of Naganishia species isolated from polar environments using Oxford Nanopore Technology.</title>
        <authorList>
            <person name="Leo P."/>
            <person name="Venkateswaran K."/>
        </authorList>
    </citation>
    <scope>NUCLEOTIDE SEQUENCE</scope>
    <source>
        <strain evidence="1">MNA-CCFEE 5262</strain>
    </source>
</reference>
<proteinExistence type="predicted"/>
<dbReference type="EMBL" id="JASBWS010000032">
    <property type="protein sequence ID" value="KAJ9108325.1"/>
    <property type="molecule type" value="Genomic_DNA"/>
</dbReference>
<protein>
    <submittedName>
        <fullName evidence="1">Uncharacterized protein</fullName>
    </submittedName>
</protein>
<gene>
    <name evidence="1" type="ORF">QFC20_003486</name>
</gene>
<organism evidence="1 2">
    <name type="scientific">Naganishia adeliensis</name>
    <dbReference type="NCBI Taxonomy" id="92952"/>
    <lineage>
        <taxon>Eukaryota</taxon>
        <taxon>Fungi</taxon>
        <taxon>Dikarya</taxon>
        <taxon>Basidiomycota</taxon>
        <taxon>Agaricomycotina</taxon>
        <taxon>Tremellomycetes</taxon>
        <taxon>Filobasidiales</taxon>
        <taxon>Filobasidiaceae</taxon>
        <taxon>Naganishia</taxon>
    </lineage>
</organism>
<evidence type="ECO:0000313" key="1">
    <source>
        <dbReference type="EMBL" id="KAJ9108325.1"/>
    </source>
</evidence>
<name>A0ACC2W993_9TREE</name>
<dbReference type="Proteomes" id="UP001230649">
    <property type="component" value="Unassembled WGS sequence"/>
</dbReference>
<keyword evidence="2" id="KW-1185">Reference proteome</keyword>
<comment type="caution">
    <text evidence="1">The sequence shown here is derived from an EMBL/GenBank/DDBJ whole genome shotgun (WGS) entry which is preliminary data.</text>
</comment>
<evidence type="ECO:0000313" key="2">
    <source>
        <dbReference type="Proteomes" id="UP001230649"/>
    </source>
</evidence>
<accession>A0ACC2W993</accession>